<evidence type="ECO:0000256" key="6">
    <source>
        <dbReference type="ARBA" id="ARBA00022679"/>
    </source>
</evidence>
<dbReference type="GO" id="GO:0005524">
    <property type="term" value="F:ATP binding"/>
    <property type="evidence" value="ECO:0007669"/>
    <property type="project" value="UniProtKB-KW"/>
</dbReference>
<keyword evidence="6 17" id="KW-0808">Transferase</keyword>
<dbReference type="Gene3D" id="2.30.30.40">
    <property type="entry name" value="SH3 Domains"/>
    <property type="match status" value="1"/>
</dbReference>
<dbReference type="STRING" id="1246637.MTBBW1_250013"/>
<dbReference type="SMART" id="SM00260">
    <property type="entry name" value="CheW"/>
    <property type="match status" value="1"/>
</dbReference>
<dbReference type="PROSITE" id="PS50109">
    <property type="entry name" value="HIS_KIN"/>
    <property type="match status" value="1"/>
</dbReference>
<evidence type="ECO:0000256" key="8">
    <source>
        <dbReference type="ARBA" id="ARBA00022777"/>
    </source>
</evidence>
<keyword evidence="8 17" id="KW-0418">Kinase</keyword>
<feature type="domain" description="HPt" evidence="16">
    <location>
        <begin position="156"/>
        <end position="255"/>
    </location>
</feature>
<dbReference type="RefSeq" id="WP_080799449.1">
    <property type="nucleotide sequence ID" value="NZ_LT828540.1"/>
</dbReference>
<evidence type="ECO:0000256" key="9">
    <source>
        <dbReference type="ARBA" id="ARBA00022840"/>
    </source>
</evidence>
<feature type="region of interest" description="Disordered" evidence="13">
    <location>
        <begin position="303"/>
        <end position="336"/>
    </location>
</feature>
<dbReference type="SUPFAM" id="SSF55874">
    <property type="entry name" value="ATPase domain of HSP90 chaperone/DNA topoisomerase II/histidine kinase"/>
    <property type="match status" value="1"/>
</dbReference>
<feature type="domain" description="CheW-like" evidence="15">
    <location>
        <begin position="596"/>
        <end position="732"/>
    </location>
</feature>
<dbReference type="InterPro" id="IPR008207">
    <property type="entry name" value="Sig_transdc_His_kin_Hpt_dom"/>
</dbReference>
<dbReference type="Gene3D" id="1.10.287.560">
    <property type="entry name" value="Histidine kinase CheA-like, homodimeric domain"/>
    <property type="match status" value="1"/>
</dbReference>
<evidence type="ECO:0000256" key="13">
    <source>
        <dbReference type="SAM" id="MobiDB-lite"/>
    </source>
</evidence>
<dbReference type="Pfam" id="PF01627">
    <property type="entry name" value="Hpt"/>
    <property type="match status" value="1"/>
</dbReference>
<dbReference type="PROSITE" id="PS50851">
    <property type="entry name" value="CHEW"/>
    <property type="match status" value="1"/>
</dbReference>
<evidence type="ECO:0000256" key="11">
    <source>
        <dbReference type="ARBA" id="ARBA00035100"/>
    </source>
</evidence>
<dbReference type="Pfam" id="PF02518">
    <property type="entry name" value="HATPase_c"/>
    <property type="match status" value="1"/>
</dbReference>
<evidence type="ECO:0000313" key="17">
    <source>
        <dbReference type="EMBL" id="SLM30842.1"/>
    </source>
</evidence>
<dbReference type="InterPro" id="IPR051315">
    <property type="entry name" value="Bact_Chemotaxis_CheA"/>
</dbReference>
<evidence type="ECO:0000259" key="15">
    <source>
        <dbReference type="PROSITE" id="PS50851"/>
    </source>
</evidence>
<keyword evidence="18" id="KW-1185">Reference proteome</keyword>
<evidence type="ECO:0000256" key="7">
    <source>
        <dbReference type="ARBA" id="ARBA00022741"/>
    </source>
</evidence>
<evidence type="ECO:0000259" key="14">
    <source>
        <dbReference type="PROSITE" id="PS50109"/>
    </source>
</evidence>
<dbReference type="GO" id="GO:0006935">
    <property type="term" value="P:chemotaxis"/>
    <property type="evidence" value="ECO:0007669"/>
    <property type="project" value="UniProtKB-KW"/>
</dbReference>
<dbReference type="EC" id="2.7.13.3" evidence="2"/>
<evidence type="ECO:0000256" key="5">
    <source>
        <dbReference type="ARBA" id="ARBA00022553"/>
    </source>
</evidence>
<dbReference type="InterPro" id="IPR036641">
    <property type="entry name" value="HPT_dom_sf"/>
</dbReference>
<keyword evidence="10" id="KW-0902">Two-component regulatory system</keyword>
<comment type="catalytic activity">
    <reaction evidence="1">
        <text>ATP + protein L-histidine = ADP + protein N-phospho-L-histidine.</text>
        <dbReference type="EC" id="2.7.13.3"/>
    </reaction>
</comment>
<feature type="modified residue" description="Phosphohistidine" evidence="12">
    <location>
        <position position="203"/>
    </location>
</feature>
<reference evidence="17 18" key="1">
    <citation type="submission" date="2017-03" db="EMBL/GenBank/DDBJ databases">
        <authorList>
            <person name="Afonso C.L."/>
            <person name="Miller P.J."/>
            <person name="Scott M.A."/>
            <person name="Spackman E."/>
            <person name="Goraichik I."/>
            <person name="Dimitrov K.M."/>
            <person name="Suarez D.L."/>
            <person name="Swayne D.E."/>
        </authorList>
    </citation>
    <scope>NUCLEOTIDE SEQUENCE [LARGE SCALE GENOMIC DNA]</scope>
    <source>
        <strain evidence="17">PRJEB14757</strain>
    </source>
</reference>
<gene>
    <name evidence="17" type="ORF">MTBBW1_250013</name>
</gene>
<dbReference type="CDD" id="cd00731">
    <property type="entry name" value="CheA_reg"/>
    <property type="match status" value="1"/>
</dbReference>
<proteinExistence type="predicted"/>
<dbReference type="EMBL" id="FWEV01000168">
    <property type="protein sequence ID" value="SLM30842.1"/>
    <property type="molecule type" value="Genomic_DNA"/>
</dbReference>
<dbReference type="SMART" id="SM00387">
    <property type="entry name" value="HATPase_c"/>
    <property type="match status" value="1"/>
</dbReference>
<evidence type="ECO:0000256" key="4">
    <source>
        <dbReference type="ARBA" id="ARBA00022500"/>
    </source>
</evidence>
<feature type="compositionally biased region" description="Basic and acidic residues" evidence="13">
    <location>
        <begin position="129"/>
        <end position="138"/>
    </location>
</feature>
<dbReference type="InterPro" id="IPR003594">
    <property type="entry name" value="HATPase_dom"/>
</dbReference>
<dbReference type="Proteomes" id="UP000191931">
    <property type="component" value="Unassembled WGS sequence"/>
</dbReference>
<dbReference type="InterPro" id="IPR005467">
    <property type="entry name" value="His_kinase_dom"/>
</dbReference>
<dbReference type="SMART" id="SM01231">
    <property type="entry name" value="H-kinase_dim"/>
    <property type="match status" value="1"/>
</dbReference>
<dbReference type="SUPFAM" id="SSF47384">
    <property type="entry name" value="Homodimeric domain of signal transducing histidine kinase"/>
    <property type="match status" value="1"/>
</dbReference>
<dbReference type="GO" id="GO:0005737">
    <property type="term" value="C:cytoplasm"/>
    <property type="evidence" value="ECO:0007669"/>
    <property type="project" value="InterPro"/>
</dbReference>
<evidence type="ECO:0000256" key="1">
    <source>
        <dbReference type="ARBA" id="ARBA00000085"/>
    </source>
</evidence>
<dbReference type="FunFam" id="3.30.565.10:FF:000016">
    <property type="entry name" value="Chemotaxis protein CheA, putative"/>
    <property type="match status" value="1"/>
</dbReference>
<dbReference type="GO" id="GO:0000155">
    <property type="term" value="F:phosphorelay sensor kinase activity"/>
    <property type="evidence" value="ECO:0007669"/>
    <property type="project" value="InterPro"/>
</dbReference>
<dbReference type="PANTHER" id="PTHR43395">
    <property type="entry name" value="SENSOR HISTIDINE KINASE CHEA"/>
    <property type="match status" value="1"/>
</dbReference>
<dbReference type="InterPro" id="IPR002545">
    <property type="entry name" value="CheW-lke_dom"/>
</dbReference>
<feature type="region of interest" description="Disordered" evidence="13">
    <location>
        <begin position="115"/>
        <end position="138"/>
    </location>
</feature>
<keyword evidence="5 12" id="KW-0597">Phosphoprotein</keyword>
<dbReference type="AlphaFoldDB" id="A0A1W1HEP1"/>
<sequence length="739" mass="81810">MPNHNTLESMLEELSLEFVLADISDPDTFKPMLHILKNFFKTAKNHGFSELAEDAARAGKIAKAIIEGTTSDIDNQFDSLNLIISEMKSFLHLATQMPEKKSDITKGTGYQKTETDLIKNDSKNNLSVEPEKTPLNKSDTENHLEESALIHPGTLPSYLNLEDFAEFLSMQTTNLANMETLILNIEKNRDLDFSRGEIKRIFHTAKGEAGFLGLKDVEAVCHRAEDLMSSDELLSNSVDLLLSVKDWLEATFMLYSGKASSADNIPDTDYLLDLLDRHKNSLSSDYENENNFAEKLHKISDKKTTDSIDEEKTLETVPEELSGKKPASGKPSEPQQFSPVIAESINVDASRLDRLVEMIGEIAIAESMITQSREITKNLSSDLLRALNTLHKTTRELQTLGLGLRMVPLKATFSRMERVVRDLSRKVNKKIRFVMTGENTELDKNLVEKLGDPLIHIIRNSVDHGIEVDEMQRLDAGKPETATIEIRAFHKGGHLFIEVEDDGRGIDQERLMDKAKKSGLISEDADIFNIDKAFLMNLVFHPGLSTATKITDVSGRGVGMDVVKKSIESCRGKVSITSTSGKGTICTIKLPLTLSIIDGLVIRVAQEHYVIPTLSVVTSMKVRKEQVSKIFQTNETITTLGTILPLFRLSKLFDIKGNTSSLPWEGIVVIVEDNGMQTALLADELLGKQNTVIKSMGPGMENIKGVSGATIMPDGRVSLILDVSGIVELSHSDFNGKQA</sequence>
<dbReference type="Pfam" id="PF02895">
    <property type="entry name" value="H-kinase_dim"/>
    <property type="match status" value="1"/>
</dbReference>
<dbReference type="PRINTS" id="PR00344">
    <property type="entry name" value="BCTRLSENSOR"/>
</dbReference>
<dbReference type="OrthoDB" id="9803176at2"/>
<dbReference type="InterPro" id="IPR036097">
    <property type="entry name" value="HisK_dim/P_sf"/>
</dbReference>
<evidence type="ECO:0000256" key="2">
    <source>
        <dbReference type="ARBA" id="ARBA00012438"/>
    </source>
</evidence>
<feature type="compositionally biased region" description="Basic and acidic residues" evidence="13">
    <location>
        <begin position="303"/>
        <end position="314"/>
    </location>
</feature>
<dbReference type="Pfam" id="PF01584">
    <property type="entry name" value="CheW"/>
    <property type="match status" value="1"/>
</dbReference>
<dbReference type="InterPro" id="IPR004105">
    <property type="entry name" value="CheA-like_dim"/>
</dbReference>
<dbReference type="SUPFAM" id="SSF47226">
    <property type="entry name" value="Histidine-containing phosphotransfer domain, HPT domain"/>
    <property type="match status" value="1"/>
</dbReference>
<dbReference type="PROSITE" id="PS50894">
    <property type="entry name" value="HPT"/>
    <property type="match status" value="1"/>
</dbReference>
<comment type="function">
    <text evidence="11">Involved in the transmission of sensory signals from the chemoreceptors to the flagellar motors. CheA is autophosphorylated; it can transfer its phosphate group to either CheB or CheY.</text>
</comment>
<dbReference type="SUPFAM" id="SSF50341">
    <property type="entry name" value="CheW-like"/>
    <property type="match status" value="1"/>
</dbReference>
<dbReference type="SMART" id="SM00073">
    <property type="entry name" value="HPT"/>
    <property type="match status" value="1"/>
</dbReference>
<dbReference type="InterPro" id="IPR036061">
    <property type="entry name" value="CheW-like_dom_sf"/>
</dbReference>
<accession>A0A1W1HEP1</accession>
<keyword evidence="9" id="KW-0067">ATP-binding</keyword>
<keyword evidence="7" id="KW-0547">Nucleotide-binding</keyword>
<feature type="domain" description="Histidine kinase" evidence="14">
    <location>
        <begin position="340"/>
        <end position="594"/>
    </location>
</feature>
<dbReference type="InterPro" id="IPR037006">
    <property type="entry name" value="CheA-like_homodim_sf"/>
</dbReference>
<evidence type="ECO:0000259" key="16">
    <source>
        <dbReference type="PROSITE" id="PS50894"/>
    </source>
</evidence>
<keyword evidence="4" id="KW-0145">Chemotaxis</keyword>
<organism evidence="17 18">
    <name type="scientific">Desulfamplus magnetovallimortis</name>
    <dbReference type="NCBI Taxonomy" id="1246637"/>
    <lineage>
        <taxon>Bacteria</taxon>
        <taxon>Pseudomonadati</taxon>
        <taxon>Thermodesulfobacteriota</taxon>
        <taxon>Desulfobacteria</taxon>
        <taxon>Desulfobacterales</taxon>
        <taxon>Desulfobacteraceae</taxon>
        <taxon>Desulfamplus</taxon>
    </lineage>
</organism>
<dbReference type="Gene3D" id="1.20.120.160">
    <property type="entry name" value="HPT domain"/>
    <property type="match status" value="1"/>
</dbReference>
<dbReference type="InterPro" id="IPR036890">
    <property type="entry name" value="HATPase_C_sf"/>
</dbReference>
<dbReference type="PANTHER" id="PTHR43395:SF10">
    <property type="entry name" value="CHEMOTAXIS PROTEIN CHEA"/>
    <property type="match status" value="1"/>
</dbReference>
<evidence type="ECO:0000256" key="3">
    <source>
        <dbReference type="ARBA" id="ARBA00021495"/>
    </source>
</evidence>
<evidence type="ECO:0000313" key="18">
    <source>
        <dbReference type="Proteomes" id="UP000191931"/>
    </source>
</evidence>
<name>A0A1W1HEP1_9BACT</name>
<dbReference type="InterPro" id="IPR004358">
    <property type="entry name" value="Sig_transdc_His_kin-like_C"/>
</dbReference>
<evidence type="ECO:0000256" key="10">
    <source>
        <dbReference type="ARBA" id="ARBA00023012"/>
    </source>
</evidence>
<protein>
    <recommendedName>
        <fullName evidence="3">Chemotaxis protein CheA</fullName>
        <ecNumber evidence="2">2.7.13.3</ecNumber>
    </recommendedName>
</protein>
<dbReference type="Gene3D" id="3.30.565.10">
    <property type="entry name" value="Histidine kinase-like ATPase, C-terminal domain"/>
    <property type="match status" value="1"/>
</dbReference>
<evidence type="ECO:0000256" key="12">
    <source>
        <dbReference type="PROSITE-ProRule" id="PRU00110"/>
    </source>
</evidence>